<evidence type="ECO:0000313" key="8">
    <source>
        <dbReference type="Proteomes" id="UP000286246"/>
    </source>
</evidence>
<dbReference type="PANTHER" id="PTHR43133">
    <property type="entry name" value="RNA POLYMERASE ECF-TYPE SIGMA FACTO"/>
    <property type="match status" value="1"/>
</dbReference>
<dbReference type="InterPro" id="IPR014327">
    <property type="entry name" value="RNA_pol_sigma70_bacteroid"/>
</dbReference>
<dbReference type="PANTHER" id="PTHR43133:SF46">
    <property type="entry name" value="RNA POLYMERASE SIGMA-70 FACTOR ECF SUBFAMILY"/>
    <property type="match status" value="1"/>
</dbReference>
<comment type="caution">
    <text evidence="7">The sequence shown here is derived from an EMBL/GenBank/DDBJ whole genome shotgun (WGS) entry which is preliminary data.</text>
</comment>
<organism evidence="7 8">
    <name type="scientific">Sphingobacterium detergens</name>
    <dbReference type="NCBI Taxonomy" id="1145106"/>
    <lineage>
        <taxon>Bacteria</taxon>
        <taxon>Pseudomonadati</taxon>
        <taxon>Bacteroidota</taxon>
        <taxon>Sphingobacteriia</taxon>
        <taxon>Sphingobacteriales</taxon>
        <taxon>Sphingobacteriaceae</taxon>
        <taxon>Sphingobacterium</taxon>
    </lineage>
</organism>
<evidence type="ECO:0000259" key="6">
    <source>
        <dbReference type="Pfam" id="PF08281"/>
    </source>
</evidence>
<evidence type="ECO:0000256" key="2">
    <source>
        <dbReference type="ARBA" id="ARBA00023015"/>
    </source>
</evidence>
<accession>A0A420B830</accession>
<evidence type="ECO:0000259" key="5">
    <source>
        <dbReference type="Pfam" id="PF04542"/>
    </source>
</evidence>
<gene>
    <name evidence="7" type="ORF">DFQ12_3044</name>
</gene>
<dbReference type="OrthoDB" id="659569at2"/>
<dbReference type="InterPro" id="IPR013324">
    <property type="entry name" value="RNA_pol_sigma_r3/r4-like"/>
</dbReference>
<dbReference type="InterPro" id="IPR007627">
    <property type="entry name" value="RNA_pol_sigma70_r2"/>
</dbReference>
<evidence type="ECO:0000256" key="4">
    <source>
        <dbReference type="ARBA" id="ARBA00023163"/>
    </source>
</evidence>
<feature type="domain" description="RNA polymerase sigma factor 70 region 4 type 2" evidence="6">
    <location>
        <begin position="123"/>
        <end position="173"/>
    </location>
</feature>
<sequence>MYCYTDLSDKELIALVLKKDEQAFGLLYERYFPILFIYASKIISDEEVVKDILQDVFVSLWSKTGLEINTSFSSYIYTAVRFQLFDYIDKQKVRQGYADSLQHFLDQGVYSTDNYLLEKELQQQIEKEIMNLPPKMREIFILSRQEEKSYEEIARQSNVSLNTVRKQVSNALKIMRSKFTSIFFTFF</sequence>
<dbReference type="InterPro" id="IPR013249">
    <property type="entry name" value="RNA_pol_sigma70_r4_t2"/>
</dbReference>
<dbReference type="RefSeq" id="WP_120259804.1">
    <property type="nucleotide sequence ID" value="NZ_RAPY01000002.1"/>
</dbReference>
<dbReference type="Gene3D" id="1.10.10.10">
    <property type="entry name" value="Winged helix-like DNA-binding domain superfamily/Winged helix DNA-binding domain"/>
    <property type="match status" value="1"/>
</dbReference>
<dbReference type="SUPFAM" id="SSF88659">
    <property type="entry name" value="Sigma3 and sigma4 domains of RNA polymerase sigma factors"/>
    <property type="match status" value="1"/>
</dbReference>
<evidence type="ECO:0000313" key="7">
    <source>
        <dbReference type="EMBL" id="RKE52798.1"/>
    </source>
</evidence>
<dbReference type="GO" id="GO:0006352">
    <property type="term" value="P:DNA-templated transcription initiation"/>
    <property type="evidence" value="ECO:0007669"/>
    <property type="project" value="InterPro"/>
</dbReference>
<dbReference type="AlphaFoldDB" id="A0A420B830"/>
<dbReference type="GO" id="GO:0003677">
    <property type="term" value="F:DNA binding"/>
    <property type="evidence" value="ECO:0007669"/>
    <property type="project" value="InterPro"/>
</dbReference>
<dbReference type="Proteomes" id="UP000286246">
    <property type="component" value="Unassembled WGS sequence"/>
</dbReference>
<evidence type="ECO:0000256" key="1">
    <source>
        <dbReference type="ARBA" id="ARBA00010641"/>
    </source>
</evidence>
<dbReference type="Pfam" id="PF08281">
    <property type="entry name" value="Sigma70_r4_2"/>
    <property type="match status" value="1"/>
</dbReference>
<comment type="similarity">
    <text evidence="1">Belongs to the sigma-70 factor family. ECF subfamily.</text>
</comment>
<protein>
    <submittedName>
        <fullName evidence="7">RNA polymerase sigma-70 factor (ECF subfamily)</fullName>
    </submittedName>
</protein>
<dbReference type="NCBIfam" id="TIGR02937">
    <property type="entry name" value="sigma70-ECF"/>
    <property type="match status" value="1"/>
</dbReference>
<dbReference type="Pfam" id="PF04542">
    <property type="entry name" value="Sigma70_r2"/>
    <property type="match status" value="1"/>
</dbReference>
<dbReference type="InterPro" id="IPR039425">
    <property type="entry name" value="RNA_pol_sigma-70-like"/>
</dbReference>
<keyword evidence="8" id="KW-1185">Reference proteome</keyword>
<proteinExistence type="inferred from homology"/>
<keyword evidence="4" id="KW-0804">Transcription</keyword>
<dbReference type="InterPro" id="IPR013325">
    <property type="entry name" value="RNA_pol_sigma_r2"/>
</dbReference>
<keyword evidence="3" id="KW-0731">Sigma factor</keyword>
<dbReference type="NCBIfam" id="TIGR02985">
    <property type="entry name" value="Sig70_bacteroi1"/>
    <property type="match status" value="1"/>
</dbReference>
<keyword evidence="2" id="KW-0805">Transcription regulation</keyword>
<dbReference type="GO" id="GO:0016987">
    <property type="term" value="F:sigma factor activity"/>
    <property type="evidence" value="ECO:0007669"/>
    <property type="project" value="UniProtKB-KW"/>
</dbReference>
<dbReference type="CDD" id="cd06171">
    <property type="entry name" value="Sigma70_r4"/>
    <property type="match status" value="1"/>
</dbReference>
<feature type="domain" description="RNA polymerase sigma-70 region 2" evidence="5">
    <location>
        <begin position="27"/>
        <end position="92"/>
    </location>
</feature>
<dbReference type="EMBL" id="RAPY01000002">
    <property type="protein sequence ID" value="RKE52798.1"/>
    <property type="molecule type" value="Genomic_DNA"/>
</dbReference>
<dbReference type="SUPFAM" id="SSF88946">
    <property type="entry name" value="Sigma2 domain of RNA polymerase sigma factors"/>
    <property type="match status" value="1"/>
</dbReference>
<reference evidence="7 8" key="1">
    <citation type="submission" date="2018-09" db="EMBL/GenBank/DDBJ databases">
        <title>Genomic Encyclopedia of Type Strains, Phase III (KMG-III): the genomes of soil and plant-associated and newly described type strains.</title>
        <authorList>
            <person name="Whitman W."/>
        </authorList>
    </citation>
    <scope>NUCLEOTIDE SEQUENCE [LARGE SCALE GENOMIC DNA]</scope>
    <source>
        <strain evidence="7 8">CECT 7938</strain>
    </source>
</reference>
<name>A0A420B830_SPHD1</name>
<dbReference type="InterPro" id="IPR036388">
    <property type="entry name" value="WH-like_DNA-bd_sf"/>
</dbReference>
<dbReference type="InterPro" id="IPR014284">
    <property type="entry name" value="RNA_pol_sigma-70_dom"/>
</dbReference>
<dbReference type="Gene3D" id="1.10.1740.10">
    <property type="match status" value="1"/>
</dbReference>
<evidence type="ECO:0000256" key="3">
    <source>
        <dbReference type="ARBA" id="ARBA00023082"/>
    </source>
</evidence>